<dbReference type="Pfam" id="PF00106">
    <property type="entry name" value="adh_short"/>
    <property type="match status" value="1"/>
</dbReference>
<name>A0A9P7PVQ3_9HYPO</name>
<evidence type="ECO:0000256" key="2">
    <source>
        <dbReference type="ARBA" id="ARBA00023002"/>
    </source>
</evidence>
<reference evidence="3 4" key="1">
    <citation type="journal article" date="2020" name="bioRxiv">
        <title>Whole genome comparisons of ergot fungi reveals the divergence and evolution of species within the genus Claviceps are the result of varying mechanisms driving genome evolution and host range expansion.</title>
        <authorList>
            <person name="Wyka S.A."/>
            <person name="Mondo S.J."/>
            <person name="Liu M."/>
            <person name="Dettman J."/>
            <person name="Nalam V."/>
            <person name="Broders K.D."/>
        </authorList>
    </citation>
    <scope>NUCLEOTIDE SEQUENCE [LARGE SCALE GENOMIC DNA]</scope>
    <source>
        <strain evidence="3 4">LM576</strain>
    </source>
</reference>
<evidence type="ECO:0000313" key="4">
    <source>
        <dbReference type="Proteomes" id="UP000732380"/>
    </source>
</evidence>
<dbReference type="EMBL" id="SRQM01000695">
    <property type="protein sequence ID" value="KAG6106796.1"/>
    <property type="molecule type" value="Genomic_DNA"/>
</dbReference>
<comment type="similarity">
    <text evidence="1">Belongs to the short-chain dehydrogenases/reductases (SDR) family.</text>
</comment>
<accession>A0A9P7PVQ3</accession>
<protein>
    <submittedName>
        <fullName evidence="3">Uncharacterized protein</fullName>
    </submittedName>
</protein>
<evidence type="ECO:0000313" key="3">
    <source>
        <dbReference type="EMBL" id="KAG6106796.1"/>
    </source>
</evidence>
<dbReference type="PANTHER" id="PTHR42760">
    <property type="entry name" value="SHORT-CHAIN DEHYDROGENASES/REDUCTASES FAMILY MEMBER"/>
    <property type="match status" value="1"/>
</dbReference>
<dbReference type="InterPro" id="IPR036291">
    <property type="entry name" value="NAD(P)-bd_dom_sf"/>
</dbReference>
<dbReference type="InterPro" id="IPR002347">
    <property type="entry name" value="SDR_fam"/>
</dbReference>
<dbReference type="SUPFAM" id="SSF51735">
    <property type="entry name" value="NAD(P)-binding Rossmann-fold domains"/>
    <property type="match status" value="1"/>
</dbReference>
<dbReference type="PRINTS" id="PR00081">
    <property type="entry name" value="GDHRDH"/>
</dbReference>
<dbReference type="GO" id="GO:0016616">
    <property type="term" value="F:oxidoreductase activity, acting on the CH-OH group of donors, NAD or NADP as acceptor"/>
    <property type="evidence" value="ECO:0007669"/>
    <property type="project" value="TreeGrafter"/>
</dbReference>
<dbReference type="Gene3D" id="3.40.50.720">
    <property type="entry name" value="NAD(P)-binding Rossmann-like Domain"/>
    <property type="match status" value="1"/>
</dbReference>
<dbReference type="AlphaFoldDB" id="A0A9P7PVQ3"/>
<evidence type="ECO:0000256" key="1">
    <source>
        <dbReference type="ARBA" id="ARBA00006484"/>
    </source>
</evidence>
<comment type="caution">
    <text evidence="3">The sequence shown here is derived from an EMBL/GenBank/DDBJ whole genome shotgun (WGS) entry which is preliminary data.</text>
</comment>
<sequence length="143" mass="15040">MSNVTKQTGCIINNISNPMAVKTGLGVTACTASKAGVVAFTRALCLEMTARSVRVNALLPGWVESAMWNNVEGKYWKTPSLIDLLPLLDLNPELKEAYLGDLGGMPSNRVARPAEVADAAVFLATNGYANNCVLNLDGGLSAA</sequence>
<dbReference type="Proteomes" id="UP000732380">
    <property type="component" value="Unassembled WGS sequence"/>
</dbReference>
<keyword evidence="2" id="KW-0560">Oxidoreductase</keyword>
<dbReference type="PANTHER" id="PTHR42760:SF133">
    <property type="entry name" value="3-OXOACYL-[ACYL-CARRIER-PROTEIN] REDUCTASE"/>
    <property type="match status" value="1"/>
</dbReference>
<gene>
    <name evidence="3" type="ORF">E4U13_007231</name>
</gene>
<keyword evidence="4" id="KW-1185">Reference proteome</keyword>
<proteinExistence type="inferred from homology"/>
<organism evidence="3 4">
    <name type="scientific">Claviceps humidiphila</name>
    <dbReference type="NCBI Taxonomy" id="1294629"/>
    <lineage>
        <taxon>Eukaryota</taxon>
        <taxon>Fungi</taxon>
        <taxon>Dikarya</taxon>
        <taxon>Ascomycota</taxon>
        <taxon>Pezizomycotina</taxon>
        <taxon>Sordariomycetes</taxon>
        <taxon>Hypocreomycetidae</taxon>
        <taxon>Hypocreales</taxon>
        <taxon>Clavicipitaceae</taxon>
        <taxon>Claviceps</taxon>
    </lineage>
</organism>